<keyword evidence="1" id="KW-0472">Membrane</keyword>
<dbReference type="Proteomes" id="UP000288547">
    <property type="component" value="Unassembled WGS sequence"/>
</dbReference>
<evidence type="ECO:0000313" key="2">
    <source>
        <dbReference type="EMBL" id="RWZ52861.1"/>
    </source>
</evidence>
<keyword evidence="3" id="KW-1185">Reference proteome</keyword>
<dbReference type="OrthoDB" id="4231743at2"/>
<dbReference type="EMBL" id="RZNB01000001">
    <property type="protein sequence ID" value="RWZ52861.1"/>
    <property type="molecule type" value="Genomic_DNA"/>
</dbReference>
<feature type="transmembrane region" description="Helical" evidence="1">
    <location>
        <begin position="92"/>
        <end position="112"/>
    </location>
</feature>
<evidence type="ECO:0000313" key="3">
    <source>
        <dbReference type="Proteomes" id="UP000288547"/>
    </source>
</evidence>
<keyword evidence="1" id="KW-1133">Transmembrane helix</keyword>
<reference evidence="2 3" key="1">
    <citation type="submission" date="2018-12" db="EMBL/GenBank/DDBJ databases">
        <authorList>
            <person name="Li F."/>
        </authorList>
    </citation>
    <scope>NUCLEOTIDE SEQUENCE [LARGE SCALE GENOMIC DNA]</scope>
    <source>
        <strain evidence="2 3">11W25H-1</strain>
    </source>
</reference>
<organism evidence="2 3">
    <name type="scientific">Labedella phragmitis</name>
    <dbReference type="NCBI Taxonomy" id="2498849"/>
    <lineage>
        <taxon>Bacteria</taxon>
        <taxon>Bacillati</taxon>
        <taxon>Actinomycetota</taxon>
        <taxon>Actinomycetes</taxon>
        <taxon>Micrococcales</taxon>
        <taxon>Microbacteriaceae</taxon>
        <taxon>Labedella</taxon>
    </lineage>
</organism>
<dbReference type="AlphaFoldDB" id="A0A3S4AP73"/>
<dbReference type="Pfam" id="PF11196">
    <property type="entry name" value="DUF2834"/>
    <property type="match status" value="1"/>
</dbReference>
<sequence>MSARTSPAAAAASTRRWTPRAVLYLVLAGVGFVGTWTYNVIAILESRDYLGDWFGSGPSVSSLTTDLLVVAVAAVVFMIVEGRRLRMRRVWLYLLAIPFVALAFALPLFLAFRERALHGDVGDATA</sequence>
<feature type="transmembrane region" description="Helical" evidence="1">
    <location>
        <begin position="21"/>
        <end position="41"/>
    </location>
</feature>
<proteinExistence type="predicted"/>
<name>A0A3S4AP73_9MICO</name>
<evidence type="ECO:0000256" key="1">
    <source>
        <dbReference type="SAM" id="Phobius"/>
    </source>
</evidence>
<comment type="caution">
    <text evidence="2">The sequence shown here is derived from an EMBL/GenBank/DDBJ whole genome shotgun (WGS) entry which is preliminary data.</text>
</comment>
<protein>
    <submittedName>
        <fullName evidence="2">DUF2834 domain-containing protein</fullName>
    </submittedName>
</protein>
<dbReference type="RefSeq" id="WP_128493704.1">
    <property type="nucleotide sequence ID" value="NZ_RZNB01000001.1"/>
</dbReference>
<accession>A0A3S4AP73</accession>
<dbReference type="InterPro" id="IPR021362">
    <property type="entry name" value="DUF2834"/>
</dbReference>
<gene>
    <name evidence="2" type="ORF">ELQ90_02670</name>
</gene>
<feature type="transmembrane region" description="Helical" evidence="1">
    <location>
        <begin position="61"/>
        <end position="80"/>
    </location>
</feature>
<keyword evidence="1" id="KW-0812">Transmembrane</keyword>